<dbReference type="PANTHER" id="PTHR35177:SF2">
    <property type="entry name" value="HYDROGENASE MATURATION FACTOR HYBG"/>
    <property type="match status" value="1"/>
</dbReference>
<dbReference type="Gene3D" id="2.30.30.140">
    <property type="match status" value="1"/>
</dbReference>
<dbReference type="GO" id="GO:1902670">
    <property type="term" value="F:carbon dioxide binding"/>
    <property type="evidence" value="ECO:0007669"/>
    <property type="project" value="TreeGrafter"/>
</dbReference>
<evidence type="ECO:0000256" key="1">
    <source>
        <dbReference type="ARBA" id="ARBA00006018"/>
    </source>
</evidence>
<reference evidence="2 3" key="1">
    <citation type="submission" date="2019-09" db="EMBL/GenBank/DDBJ databases">
        <title>Genome sequencing of Ng87 strain.</title>
        <authorList>
            <person name="Karasev E.S."/>
            <person name="Andronov E."/>
        </authorList>
    </citation>
    <scope>NUCLEOTIDE SEQUENCE [LARGE SCALE GENOMIC DNA]</scope>
    <source>
        <strain evidence="2 3">Ng87</strain>
    </source>
</reference>
<accession>A0A6A1TIE3</accession>
<dbReference type="AlphaFoldDB" id="A0A6A1TIE3"/>
<evidence type="ECO:0000313" key="3">
    <source>
        <dbReference type="Proteomes" id="UP000386575"/>
    </source>
</evidence>
<organism evidence="2 3">
    <name type="scientific">Neorhizobium galegae</name>
    <name type="common">Rhizobium galegae</name>
    <dbReference type="NCBI Taxonomy" id="399"/>
    <lineage>
        <taxon>Bacteria</taxon>
        <taxon>Pseudomonadati</taxon>
        <taxon>Pseudomonadota</taxon>
        <taxon>Alphaproteobacteria</taxon>
        <taxon>Hyphomicrobiales</taxon>
        <taxon>Rhizobiaceae</taxon>
        <taxon>Rhizobium/Agrobacterium group</taxon>
        <taxon>Neorhizobium</taxon>
    </lineage>
</organism>
<dbReference type="SUPFAM" id="SSF159127">
    <property type="entry name" value="HupF/HypC-like"/>
    <property type="match status" value="1"/>
</dbReference>
<name>A0A6A1TIE3_NEOGA</name>
<dbReference type="PANTHER" id="PTHR35177">
    <property type="entry name" value="HYDROGENASE MATURATION FACTOR HYBG"/>
    <property type="match status" value="1"/>
</dbReference>
<dbReference type="GO" id="GO:0051604">
    <property type="term" value="P:protein maturation"/>
    <property type="evidence" value="ECO:0007669"/>
    <property type="project" value="TreeGrafter"/>
</dbReference>
<dbReference type="EMBL" id="VZUL01000003">
    <property type="protein sequence ID" value="KAB1083008.1"/>
    <property type="molecule type" value="Genomic_DNA"/>
</dbReference>
<dbReference type="InterPro" id="IPR001109">
    <property type="entry name" value="Hydrogenase_HupF/HypC"/>
</dbReference>
<dbReference type="NCBIfam" id="TIGR00074">
    <property type="entry name" value="hypC_hupF"/>
    <property type="match status" value="1"/>
</dbReference>
<dbReference type="GO" id="GO:0005506">
    <property type="term" value="F:iron ion binding"/>
    <property type="evidence" value="ECO:0007669"/>
    <property type="project" value="TreeGrafter"/>
</dbReference>
<protein>
    <submittedName>
        <fullName evidence="2">HypC/HybG/HupF family hydrogenase formation chaperone</fullName>
    </submittedName>
</protein>
<dbReference type="RefSeq" id="WP_151046424.1">
    <property type="nucleotide sequence ID" value="NZ_VZUL01000003.1"/>
</dbReference>
<dbReference type="Proteomes" id="UP000386575">
    <property type="component" value="Unassembled WGS sequence"/>
</dbReference>
<comment type="caution">
    <text evidence="2">The sequence shown here is derived from an EMBL/GenBank/DDBJ whole genome shotgun (WGS) entry which is preliminary data.</text>
</comment>
<dbReference type="Pfam" id="PF01455">
    <property type="entry name" value="HupF_HypC"/>
    <property type="match status" value="1"/>
</dbReference>
<proteinExistence type="inferred from homology"/>
<sequence length="110" mass="11922">MCIGVPHIIIETGQLQARARSRNGEAIVDMALVGDQPVGTHVLVFLGAAREVLDAQLAGQIADALEAMDRIMAGDSDIDHLFADLINREPQLPEHLRQCVTVVHPEEGIH</sequence>
<evidence type="ECO:0000313" key="2">
    <source>
        <dbReference type="EMBL" id="KAB1083008.1"/>
    </source>
</evidence>
<comment type="similarity">
    <text evidence="1">Belongs to the HupF/HypC family.</text>
</comment>
<gene>
    <name evidence="2" type="ORF">F4V91_25455</name>
</gene>
<dbReference type="PRINTS" id="PR00445">
    <property type="entry name" value="HUPFHYPC"/>
</dbReference>